<comment type="caution">
    <text evidence="1">The sequence shown here is derived from an EMBL/GenBank/DDBJ whole genome shotgun (WGS) entry which is preliminary data.</text>
</comment>
<accession>A0ACC2PGU4</accession>
<evidence type="ECO:0000313" key="1">
    <source>
        <dbReference type="EMBL" id="KAJ8682258.1"/>
    </source>
</evidence>
<keyword evidence="2" id="KW-1185">Reference proteome</keyword>
<name>A0ACC2PGU4_9HYME</name>
<sequence>MSRIIRFKYELFREMVNEYEATLNTRVGARIRSMTSVQDARTQHRELMRRRRAERRAQENEQLQFIANIAGDALEQPLIIAQGPRQQPGAPAPDIVDIPAWAIANAPAQQVNMAEIMRQLPPMEVERPQVQYLREQPAPAAEEAAAERQVVAAEAAPRAPPM</sequence>
<protein>
    <submittedName>
        <fullName evidence="1">Uncharacterized protein</fullName>
    </submittedName>
</protein>
<gene>
    <name evidence="1" type="ORF">QAD02_018050</name>
</gene>
<proteinExistence type="predicted"/>
<organism evidence="1 2">
    <name type="scientific">Eretmocerus hayati</name>
    <dbReference type="NCBI Taxonomy" id="131215"/>
    <lineage>
        <taxon>Eukaryota</taxon>
        <taxon>Metazoa</taxon>
        <taxon>Ecdysozoa</taxon>
        <taxon>Arthropoda</taxon>
        <taxon>Hexapoda</taxon>
        <taxon>Insecta</taxon>
        <taxon>Pterygota</taxon>
        <taxon>Neoptera</taxon>
        <taxon>Endopterygota</taxon>
        <taxon>Hymenoptera</taxon>
        <taxon>Apocrita</taxon>
        <taxon>Proctotrupomorpha</taxon>
        <taxon>Chalcidoidea</taxon>
        <taxon>Aphelinidae</taxon>
        <taxon>Aphelininae</taxon>
        <taxon>Eretmocerus</taxon>
    </lineage>
</organism>
<dbReference type="EMBL" id="CM056741">
    <property type="protein sequence ID" value="KAJ8682258.1"/>
    <property type="molecule type" value="Genomic_DNA"/>
</dbReference>
<reference evidence="1" key="1">
    <citation type="submission" date="2023-04" db="EMBL/GenBank/DDBJ databases">
        <title>A chromosome-level genome assembly of the parasitoid wasp Eretmocerus hayati.</title>
        <authorList>
            <person name="Zhong Y."/>
            <person name="Liu S."/>
            <person name="Liu Y."/>
        </authorList>
    </citation>
    <scope>NUCLEOTIDE SEQUENCE</scope>
    <source>
        <strain evidence="1">ZJU_SS_LIU_2023</strain>
    </source>
</reference>
<dbReference type="Proteomes" id="UP001239111">
    <property type="component" value="Chromosome 1"/>
</dbReference>
<evidence type="ECO:0000313" key="2">
    <source>
        <dbReference type="Proteomes" id="UP001239111"/>
    </source>
</evidence>